<dbReference type="PROSITE" id="PS50937">
    <property type="entry name" value="HTH_MERR_2"/>
    <property type="match status" value="1"/>
</dbReference>
<dbReference type="HOGENOM" id="CLU_065103_2_2_11"/>
<keyword evidence="1" id="KW-0238">DNA-binding</keyword>
<keyword evidence="4" id="KW-1185">Reference proteome</keyword>
<reference evidence="4" key="1">
    <citation type="journal article" date="2007" name="Proc. Natl. Acad. Sci. U.S.A.">
        <title>Genome sequencing reveals complex secondary metabolome in the marine actinomycete Salinispora tropica.</title>
        <authorList>
            <person name="Udwary D.W."/>
            <person name="Zeigler L."/>
            <person name="Asolkar R.N."/>
            <person name="Singan V."/>
            <person name="Lapidus A."/>
            <person name="Fenical W."/>
            <person name="Jensen P.R."/>
            <person name="Moore B.S."/>
        </authorList>
    </citation>
    <scope>NUCLEOTIDE SEQUENCE [LARGE SCALE GENOMIC DNA]</scope>
    <source>
        <strain evidence="4">ATCC BAA-916 / DSM 44818 / CNB-440</strain>
    </source>
</reference>
<dbReference type="STRING" id="369723.Strop_2109"/>
<evidence type="ECO:0000256" key="1">
    <source>
        <dbReference type="ARBA" id="ARBA00023125"/>
    </source>
</evidence>
<dbReference type="AlphaFoldDB" id="A4X6R0"/>
<gene>
    <name evidence="3" type="ordered locus">Strop_2109</name>
</gene>
<dbReference type="SMART" id="SM00422">
    <property type="entry name" value="HTH_MERR"/>
    <property type="match status" value="1"/>
</dbReference>
<dbReference type="Proteomes" id="UP000000235">
    <property type="component" value="Chromosome"/>
</dbReference>
<dbReference type="Gene3D" id="1.10.1660.10">
    <property type="match status" value="1"/>
</dbReference>
<feature type="domain" description="HTH merR-type" evidence="2">
    <location>
        <begin position="26"/>
        <end position="80"/>
    </location>
</feature>
<dbReference type="Pfam" id="PF13411">
    <property type="entry name" value="MerR_1"/>
    <property type="match status" value="1"/>
</dbReference>
<dbReference type="PANTHER" id="PTHR30204">
    <property type="entry name" value="REDOX-CYCLING DRUG-SENSING TRANSCRIPTIONAL ACTIVATOR SOXR"/>
    <property type="match status" value="1"/>
</dbReference>
<dbReference type="InterPro" id="IPR000551">
    <property type="entry name" value="MerR-type_HTH_dom"/>
</dbReference>
<dbReference type="eggNOG" id="COG4978">
    <property type="taxonomic scope" value="Bacteria"/>
</dbReference>
<dbReference type="PANTHER" id="PTHR30204:SF97">
    <property type="entry name" value="MERR FAMILY REGULATORY PROTEIN"/>
    <property type="match status" value="1"/>
</dbReference>
<dbReference type="EMBL" id="CP000667">
    <property type="protein sequence ID" value="ABP54560.1"/>
    <property type="molecule type" value="Genomic_DNA"/>
</dbReference>
<evidence type="ECO:0000313" key="3">
    <source>
        <dbReference type="EMBL" id="ABP54560.1"/>
    </source>
</evidence>
<dbReference type="KEGG" id="stp:Strop_2109"/>
<protein>
    <submittedName>
        <fullName evidence="3">Transcription activator, effector binding</fullName>
    </submittedName>
</protein>
<dbReference type="Pfam" id="PF06445">
    <property type="entry name" value="GyrI-like"/>
    <property type="match status" value="1"/>
</dbReference>
<dbReference type="SUPFAM" id="SSF55136">
    <property type="entry name" value="Probable bacterial effector-binding domain"/>
    <property type="match status" value="1"/>
</dbReference>
<organism evidence="3 4">
    <name type="scientific">Salinispora tropica (strain ATCC BAA-916 / DSM 44818 / JCM 13857 / NBRC 105044 / CNB-440)</name>
    <dbReference type="NCBI Taxonomy" id="369723"/>
    <lineage>
        <taxon>Bacteria</taxon>
        <taxon>Bacillati</taxon>
        <taxon>Actinomycetota</taxon>
        <taxon>Actinomycetes</taxon>
        <taxon>Micromonosporales</taxon>
        <taxon>Micromonosporaceae</taxon>
        <taxon>Salinispora</taxon>
    </lineage>
</organism>
<dbReference type="InterPro" id="IPR009061">
    <property type="entry name" value="DNA-bd_dom_put_sf"/>
</dbReference>
<accession>A4X6R0</accession>
<evidence type="ECO:0000259" key="2">
    <source>
        <dbReference type="PROSITE" id="PS50937"/>
    </source>
</evidence>
<dbReference type="InterPro" id="IPR029442">
    <property type="entry name" value="GyrI-like"/>
</dbReference>
<proteinExistence type="predicted"/>
<dbReference type="InterPro" id="IPR011256">
    <property type="entry name" value="Reg_factor_effector_dom_sf"/>
</dbReference>
<dbReference type="SMART" id="SM00871">
    <property type="entry name" value="AraC_E_bind"/>
    <property type="match status" value="1"/>
</dbReference>
<dbReference type="InterPro" id="IPR010499">
    <property type="entry name" value="AraC_E-bd"/>
</dbReference>
<dbReference type="GO" id="GO:0003700">
    <property type="term" value="F:DNA-binding transcription factor activity"/>
    <property type="evidence" value="ECO:0007669"/>
    <property type="project" value="InterPro"/>
</dbReference>
<sequence length="283" mass="31057">MVSGPTVEGPCSPSETSPGLVGYRWMLRHYDNIGLLRPVAVDARSGYRYYTADQLRRLNRVIALKDLGLTLAQVQLVLDDVLDAAELRGLLRLRRAQLEAQLAADTTRLTRIEARLRAIDREGRMTTQDVVLKELPSLRVAELTAMAASYETADIGRAIRPLYPELLRRLAVAEVSLSGPSLAYYEPAGDGEKIVVHAGLEVAVSPDRARDFAVVDLPAVPAAATVIHRGPMDEVAGTLQLLAQWIEENGWRAEGYARELYVEYCADDPAAGVTELQQPVTRA</sequence>
<dbReference type="GO" id="GO:0003677">
    <property type="term" value="F:DNA binding"/>
    <property type="evidence" value="ECO:0007669"/>
    <property type="project" value="UniProtKB-KW"/>
</dbReference>
<dbReference type="SUPFAM" id="SSF46955">
    <property type="entry name" value="Putative DNA-binding domain"/>
    <property type="match status" value="1"/>
</dbReference>
<evidence type="ECO:0000313" key="4">
    <source>
        <dbReference type="Proteomes" id="UP000000235"/>
    </source>
</evidence>
<dbReference type="eggNOG" id="COG0789">
    <property type="taxonomic scope" value="Bacteria"/>
</dbReference>
<dbReference type="Gene3D" id="3.20.80.10">
    <property type="entry name" value="Regulatory factor, effector binding domain"/>
    <property type="match status" value="1"/>
</dbReference>
<dbReference type="InterPro" id="IPR047057">
    <property type="entry name" value="MerR_fam"/>
</dbReference>
<name>A4X6R0_SALTO</name>